<evidence type="ECO:0000313" key="1">
    <source>
        <dbReference type="EMBL" id="TDE91695.1"/>
    </source>
</evidence>
<keyword evidence="2" id="KW-1185">Reference proteome</keyword>
<dbReference type="InterPro" id="IPR036249">
    <property type="entry name" value="Thioredoxin-like_sf"/>
</dbReference>
<dbReference type="EMBL" id="SMNA01000007">
    <property type="protein sequence ID" value="TDE91695.1"/>
    <property type="molecule type" value="Genomic_DNA"/>
</dbReference>
<dbReference type="PANTHER" id="PTHR33558:SF1">
    <property type="entry name" value="GLUTAREDOXIN-LIKE PROTEIN C5ORF63 HOMOLOG"/>
    <property type="match status" value="1"/>
</dbReference>
<accession>A0ABY2E2A0</accession>
<proteinExistence type="predicted"/>
<dbReference type="Proteomes" id="UP000504882">
    <property type="component" value="Unassembled WGS sequence"/>
</dbReference>
<dbReference type="Pfam" id="PF05768">
    <property type="entry name" value="Glrx-like"/>
    <property type="match status" value="1"/>
</dbReference>
<organism evidence="1 2">
    <name type="scientific">Occultella glacieicola</name>
    <dbReference type="NCBI Taxonomy" id="2518684"/>
    <lineage>
        <taxon>Bacteria</taxon>
        <taxon>Bacillati</taxon>
        <taxon>Actinomycetota</taxon>
        <taxon>Actinomycetes</taxon>
        <taxon>Micrococcales</taxon>
        <taxon>Ruaniaceae</taxon>
        <taxon>Occultella</taxon>
    </lineage>
</organism>
<dbReference type="Gene3D" id="3.40.30.10">
    <property type="entry name" value="Glutaredoxin"/>
    <property type="match status" value="1"/>
</dbReference>
<dbReference type="SUPFAM" id="SSF52833">
    <property type="entry name" value="Thioredoxin-like"/>
    <property type="match status" value="1"/>
</dbReference>
<comment type="caution">
    <text evidence="1">The sequence shown here is derived from an EMBL/GenBank/DDBJ whole genome shotgun (WGS) entry which is preliminary data.</text>
</comment>
<sequence length="90" mass="9941">MFGMAETPATDGAAPRVTLFSRRDCHLCDTARRAVRAVCEPDGVAWAEVDIDTDPGLQDRYGELVPVVTVDGVQVGYWRIDPERIRSALH</sequence>
<dbReference type="InterPro" id="IPR008554">
    <property type="entry name" value="Glutaredoxin-like"/>
</dbReference>
<dbReference type="PROSITE" id="PS51354">
    <property type="entry name" value="GLUTAREDOXIN_2"/>
    <property type="match status" value="1"/>
</dbReference>
<evidence type="ECO:0000313" key="2">
    <source>
        <dbReference type="Proteomes" id="UP000504882"/>
    </source>
</evidence>
<protein>
    <submittedName>
        <fullName evidence="1">Glutaredoxin family protein</fullName>
    </submittedName>
</protein>
<name>A0ABY2E2A0_9MICO</name>
<dbReference type="PANTHER" id="PTHR33558">
    <property type="entry name" value="GLUTAREDOXIN-LIKE PROTEIN C5ORF63 HOMOLOG"/>
    <property type="match status" value="1"/>
</dbReference>
<dbReference type="CDD" id="cd02976">
    <property type="entry name" value="NrdH"/>
    <property type="match status" value="1"/>
</dbReference>
<gene>
    <name evidence="1" type="ORF">EXU48_16335</name>
</gene>
<dbReference type="InterPro" id="IPR052565">
    <property type="entry name" value="Glutaredoxin-like_YDR286C"/>
</dbReference>
<reference evidence="1 2" key="1">
    <citation type="submission" date="2019-03" db="EMBL/GenBank/DDBJ databases">
        <title>Genomic features of bacteria from cold environments.</title>
        <authorList>
            <person name="Shen L."/>
        </authorList>
    </citation>
    <scope>NUCLEOTIDE SEQUENCE [LARGE SCALE GENOMIC DNA]</scope>
    <source>
        <strain evidence="2">T3246-1</strain>
    </source>
</reference>